<evidence type="ECO:0000313" key="4">
    <source>
        <dbReference type="Proteomes" id="UP000001880"/>
    </source>
</evidence>
<dbReference type="AlphaFoldDB" id="D0LRA7"/>
<protein>
    <submittedName>
        <fullName evidence="3">Response regulator receiver protein</fullName>
    </submittedName>
</protein>
<reference evidence="3 4" key="1">
    <citation type="journal article" date="2010" name="Stand. Genomic Sci.">
        <title>Complete genome sequence of Haliangium ochraceum type strain (SMP-2).</title>
        <authorList>
            <consortium name="US DOE Joint Genome Institute (JGI-PGF)"/>
            <person name="Ivanova N."/>
            <person name="Daum C."/>
            <person name="Lang E."/>
            <person name="Abt B."/>
            <person name="Kopitz M."/>
            <person name="Saunders E."/>
            <person name="Lapidus A."/>
            <person name="Lucas S."/>
            <person name="Glavina Del Rio T."/>
            <person name="Nolan M."/>
            <person name="Tice H."/>
            <person name="Copeland A."/>
            <person name="Cheng J.F."/>
            <person name="Chen F."/>
            <person name="Bruce D."/>
            <person name="Goodwin L."/>
            <person name="Pitluck S."/>
            <person name="Mavromatis K."/>
            <person name="Pati A."/>
            <person name="Mikhailova N."/>
            <person name="Chen A."/>
            <person name="Palaniappan K."/>
            <person name="Land M."/>
            <person name="Hauser L."/>
            <person name="Chang Y.J."/>
            <person name="Jeffries C.D."/>
            <person name="Detter J.C."/>
            <person name="Brettin T."/>
            <person name="Rohde M."/>
            <person name="Goker M."/>
            <person name="Bristow J."/>
            <person name="Markowitz V."/>
            <person name="Eisen J.A."/>
            <person name="Hugenholtz P."/>
            <person name="Kyrpides N.C."/>
            <person name="Klenk H.P."/>
        </authorList>
    </citation>
    <scope>NUCLEOTIDE SEQUENCE [LARGE SCALE GENOMIC DNA]</scope>
    <source>
        <strain evidence="4">DSM 14365 / CIP 107738 / JCM 11303 / AJ 13395 / SMP-2</strain>
    </source>
</reference>
<dbReference type="InterPro" id="IPR011006">
    <property type="entry name" value="CheY-like_superfamily"/>
</dbReference>
<sequence length="145" mass="16558">MQSTIEILLVEDNPADVDLTQETLSYAKIRNRLQVVHDGEQALAYLRREGEYAEAVRPDLILLDLNLPRKDGREVLAELKADPDLRTIPVVVLTSSDTERDVVRSYDLGANCYVTKPVDLDQFADVVRTIEDFWFVVVKLPRKFV</sequence>
<keyword evidence="1" id="KW-0597">Phosphoprotein</keyword>
<dbReference type="KEGG" id="hoh:Hoch_4644"/>
<dbReference type="eggNOG" id="COG0745">
    <property type="taxonomic scope" value="Bacteria"/>
</dbReference>
<dbReference type="Gene3D" id="3.40.50.2300">
    <property type="match status" value="1"/>
</dbReference>
<feature type="modified residue" description="4-aspartylphosphate" evidence="1">
    <location>
        <position position="64"/>
    </location>
</feature>
<dbReference type="PROSITE" id="PS50110">
    <property type="entry name" value="RESPONSE_REGULATORY"/>
    <property type="match status" value="1"/>
</dbReference>
<dbReference type="RefSeq" id="WP_012829733.1">
    <property type="nucleotide sequence ID" value="NC_013440.1"/>
</dbReference>
<dbReference type="SUPFAM" id="SSF52172">
    <property type="entry name" value="CheY-like"/>
    <property type="match status" value="1"/>
</dbReference>
<dbReference type="PANTHER" id="PTHR44520:SF2">
    <property type="entry name" value="RESPONSE REGULATOR RCP1"/>
    <property type="match status" value="1"/>
</dbReference>
<dbReference type="SMART" id="SM00448">
    <property type="entry name" value="REC"/>
    <property type="match status" value="1"/>
</dbReference>
<evidence type="ECO:0000259" key="2">
    <source>
        <dbReference type="PROSITE" id="PS50110"/>
    </source>
</evidence>
<dbReference type="InterPro" id="IPR001789">
    <property type="entry name" value="Sig_transdc_resp-reg_receiver"/>
</dbReference>
<organism evidence="3 4">
    <name type="scientific">Haliangium ochraceum (strain DSM 14365 / JCM 11303 / SMP-2)</name>
    <dbReference type="NCBI Taxonomy" id="502025"/>
    <lineage>
        <taxon>Bacteria</taxon>
        <taxon>Pseudomonadati</taxon>
        <taxon>Myxococcota</taxon>
        <taxon>Polyangia</taxon>
        <taxon>Haliangiales</taxon>
        <taxon>Kofleriaceae</taxon>
        <taxon>Haliangium</taxon>
    </lineage>
</organism>
<dbReference type="PANTHER" id="PTHR44520">
    <property type="entry name" value="RESPONSE REGULATOR RCP1-RELATED"/>
    <property type="match status" value="1"/>
</dbReference>
<dbReference type="Proteomes" id="UP000001880">
    <property type="component" value="Chromosome"/>
</dbReference>
<accession>D0LRA7</accession>
<evidence type="ECO:0000313" key="3">
    <source>
        <dbReference type="EMBL" id="ACY17135.1"/>
    </source>
</evidence>
<dbReference type="HOGENOM" id="CLU_000445_69_17_7"/>
<gene>
    <name evidence="3" type="ordered locus">Hoch_4644</name>
</gene>
<proteinExistence type="predicted"/>
<dbReference type="Pfam" id="PF00072">
    <property type="entry name" value="Response_reg"/>
    <property type="match status" value="1"/>
</dbReference>
<dbReference type="STRING" id="502025.Hoch_4644"/>
<feature type="domain" description="Response regulatory" evidence="2">
    <location>
        <begin position="6"/>
        <end position="131"/>
    </location>
</feature>
<dbReference type="InterPro" id="IPR052893">
    <property type="entry name" value="TCS_response_regulator"/>
</dbReference>
<dbReference type="EMBL" id="CP001804">
    <property type="protein sequence ID" value="ACY17135.1"/>
    <property type="molecule type" value="Genomic_DNA"/>
</dbReference>
<keyword evidence="4" id="KW-1185">Reference proteome</keyword>
<evidence type="ECO:0000256" key="1">
    <source>
        <dbReference type="PROSITE-ProRule" id="PRU00169"/>
    </source>
</evidence>
<dbReference type="CDD" id="cd17557">
    <property type="entry name" value="REC_Rcp-like"/>
    <property type="match status" value="1"/>
</dbReference>
<dbReference type="OrthoDB" id="9793549at2"/>
<dbReference type="GO" id="GO:0000160">
    <property type="term" value="P:phosphorelay signal transduction system"/>
    <property type="evidence" value="ECO:0007669"/>
    <property type="project" value="InterPro"/>
</dbReference>
<name>D0LRA7_HALO1</name>